<feature type="domain" description="EamA" evidence="7">
    <location>
        <begin position="10"/>
        <end position="149"/>
    </location>
</feature>
<evidence type="ECO:0000256" key="5">
    <source>
        <dbReference type="ARBA" id="ARBA00023136"/>
    </source>
</evidence>
<evidence type="ECO:0000256" key="4">
    <source>
        <dbReference type="ARBA" id="ARBA00022989"/>
    </source>
</evidence>
<dbReference type="GeneID" id="35767142"/>
<dbReference type="EMBL" id="CP065662">
    <property type="protein sequence ID" value="QPS02281.1"/>
    <property type="molecule type" value="Genomic_DNA"/>
</dbReference>
<evidence type="ECO:0000313" key="8">
    <source>
        <dbReference type="EMBL" id="MCY3053813.1"/>
    </source>
</evidence>
<feature type="transmembrane region" description="Helical" evidence="6">
    <location>
        <begin position="278"/>
        <end position="295"/>
    </location>
</feature>
<dbReference type="InterPro" id="IPR000620">
    <property type="entry name" value="EamA_dom"/>
</dbReference>
<feature type="transmembrane region" description="Helical" evidence="6">
    <location>
        <begin position="192"/>
        <end position="210"/>
    </location>
</feature>
<feature type="transmembrane region" description="Helical" evidence="6">
    <location>
        <begin position="248"/>
        <end position="272"/>
    </location>
</feature>
<sequence>MHIKSGIRKRAIITTILACSSWGLGGVLSQHLMQTYNMLPLQLTMYRMLTAGISIFLFLAYKKKLPIEKLKQDKRSLLQIAIFGICGIVFNQFSYLMTIHYSNSGMATILQFIGPIFLLVYYCLVGRRWPIRREIVALLFTIIGVFLLVTHGQLGHFVLSTEAFFWGLMSAFGLALYNILPLRVIEHYGSLPVTGIGMLFGGIFLIFFNIERLAPPELSLHFLAWFTLTIIVGTIVPYIFYLSSVTFIGPLAASLIGSVEPLTATILSVMILGESFVWIDYLGMAFILLTVFLTAHE</sequence>
<dbReference type="Pfam" id="PF00892">
    <property type="entry name" value="EamA"/>
    <property type="match status" value="2"/>
</dbReference>
<dbReference type="OrthoDB" id="9810818at2"/>
<protein>
    <submittedName>
        <fullName evidence="8">DMT family transporter</fullName>
    </submittedName>
    <submittedName>
        <fullName evidence="9">EamA family transporter</fullName>
    </submittedName>
</protein>
<dbReference type="AlphaFoldDB" id="A0A0X8FF30"/>
<evidence type="ECO:0000313" key="11">
    <source>
        <dbReference type="Proteomes" id="UP001069145"/>
    </source>
</evidence>
<evidence type="ECO:0000256" key="3">
    <source>
        <dbReference type="ARBA" id="ARBA00022692"/>
    </source>
</evidence>
<comment type="similarity">
    <text evidence="2">Belongs to the EamA transporter family.</text>
</comment>
<accession>A0A0X8FF30</accession>
<dbReference type="InterPro" id="IPR050638">
    <property type="entry name" value="AA-Vitamin_Transporters"/>
</dbReference>
<name>A0A0X8FF30_9LACT</name>
<feature type="domain" description="EamA" evidence="7">
    <location>
        <begin position="164"/>
        <end position="294"/>
    </location>
</feature>
<gene>
    <name evidence="9" type="ORF">I6G68_04260</name>
    <name evidence="8" type="ORF">ODY43_07410</name>
</gene>
<feature type="transmembrane region" description="Helical" evidence="6">
    <location>
        <begin position="12"/>
        <end position="32"/>
    </location>
</feature>
<keyword evidence="5 6" id="KW-0472">Membrane</keyword>
<dbReference type="InterPro" id="IPR037185">
    <property type="entry name" value="EmrE-like"/>
</dbReference>
<dbReference type="PANTHER" id="PTHR32322:SF2">
    <property type="entry name" value="EAMA DOMAIN-CONTAINING PROTEIN"/>
    <property type="match status" value="1"/>
</dbReference>
<dbReference type="EMBL" id="JAOTML010000008">
    <property type="protein sequence ID" value="MCY3053813.1"/>
    <property type="molecule type" value="Genomic_DNA"/>
</dbReference>
<dbReference type="RefSeq" id="WP_060778485.1">
    <property type="nucleotide sequence ID" value="NZ_CAJHLF010000005.1"/>
</dbReference>
<evidence type="ECO:0000313" key="9">
    <source>
        <dbReference type="EMBL" id="QPS02281.1"/>
    </source>
</evidence>
<evidence type="ECO:0000259" key="7">
    <source>
        <dbReference type="Pfam" id="PF00892"/>
    </source>
</evidence>
<dbReference type="GO" id="GO:0016020">
    <property type="term" value="C:membrane"/>
    <property type="evidence" value="ECO:0007669"/>
    <property type="project" value="UniProtKB-SubCell"/>
</dbReference>
<feature type="transmembrane region" description="Helical" evidence="6">
    <location>
        <begin position="163"/>
        <end position="180"/>
    </location>
</feature>
<keyword evidence="4 6" id="KW-1133">Transmembrane helix</keyword>
<proteinExistence type="inferred from homology"/>
<keyword evidence="11" id="KW-1185">Reference proteome</keyword>
<reference evidence="8" key="2">
    <citation type="submission" date="2022-09" db="EMBL/GenBank/DDBJ databases">
        <title>Aerococcus urinae taxonomy study.</title>
        <authorList>
            <person name="Christensen J."/>
            <person name="Senneby E."/>
        </authorList>
    </citation>
    <scope>NUCLEOTIDE SEQUENCE</scope>
    <source>
        <strain evidence="8">NLD-066-U95</strain>
    </source>
</reference>
<comment type="subcellular location">
    <subcellularLocation>
        <location evidence="1">Endomembrane system</location>
        <topology evidence="1">Multi-pass membrane protein</topology>
    </subcellularLocation>
</comment>
<feature type="transmembrane region" description="Helical" evidence="6">
    <location>
        <begin position="77"/>
        <end position="99"/>
    </location>
</feature>
<organism evidence="9 10">
    <name type="scientific">Aerococcus urinae</name>
    <dbReference type="NCBI Taxonomy" id="1376"/>
    <lineage>
        <taxon>Bacteria</taxon>
        <taxon>Bacillati</taxon>
        <taxon>Bacillota</taxon>
        <taxon>Bacilli</taxon>
        <taxon>Lactobacillales</taxon>
        <taxon>Aerococcaceae</taxon>
        <taxon>Aerococcus</taxon>
    </lineage>
</organism>
<evidence type="ECO:0000256" key="1">
    <source>
        <dbReference type="ARBA" id="ARBA00004127"/>
    </source>
</evidence>
<dbReference type="PANTHER" id="PTHR32322">
    <property type="entry name" value="INNER MEMBRANE TRANSPORTER"/>
    <property type="match status" value="1"/>
</dbReference>
<keyword evidence="3 6" id="KW-0812">Transmembrane</keyword>
<dbReference type="Proteomes" id="UP001069145">
    <property type="component" value="Unassembled WGS sequence"/>
</dbReference>
<feature type="transmembrane region" description="Helical" evidence="6">
    <location>
        <begin position="44"/>
        <end position="61"/>
    </location>
</feature>
<dbReference type="SUPFAM" id="SSF103481">
    <property type="entry name" value="Multidrug resistance efflux transporter EmrE"/>
    <property type="match status" value="2"/>
</dbReference>
<dbReference type="Proteomes" id="UP000594771">
    <property type="component" value="Chromosome"/>
</dbReference>
<evidence type="ECO:0000313" key="10">
    <source>
        <dbReference type="Proteomes" id="UP000594771"/>
    </source>
</evidence>
<reference evidence="9 10" key="1">
    <citation type="submission" date="2020-12" db="EMBL/GenBank/DDBJ databases">
        <title>FDA dAtabase for Regulatory Grade micrObial Sequences (FDA-ARGOS): Supporting development and validation of Infectious Disease Dx tests.</title>
        <authorList>
            <person name="Sproer C."/>
            <person name="Gronow S."/>
            <person name="Severitt S."/>
            <person name="Schroder I."/>
            <person name="Tallon L."/>
            <person name="Sadzewicz L."/>
            <person name="Zhao X."/>
            <person name="Boylan J."/>
            <person name="Ott S."/>
            <person name="Bowen H."/>
            <person name="Vavikolanu K."/>
            <person name="Mehta A."/>
            <person name="Aluvathingal J."/>
            <person name="Nadendla S."/>
            <person name="Lowell S."/>
            <person name="Myers T."/>
            <person name="Yan Y."/>
            <person name="Sichtig H."/>
        </authorList>
    </citation>
    <scope>NUCLEOTIDE SEQUENCE [LARGE SCALE GENOMIC DNA]</scope>
    <source>
        <strain evidence="9 10">FDAARGOS_911</strain>
    </source>
</reference>
<feature type="transmembrane region" description="Helical" evidence="6">
    <location>
        <begin position="105"/>
        <end position="124"/>
    </location>
</feature>
<evidence type="ECO:0000256" key="6">
    <source>
        <dbReference type="SAM" id="Phobius"/>
    </source>
</evidence>
<dbReference type="KEGG" id="aun:AWM73_05780"/>
<evidence type="ECO:0000256" key="2">
    <source>
        <dbReference type="ARBA" id="ARBA00007362"/>
    </source>
</evidence>
<feature type="transmembrane region" description="Helical" evidence="6">
    <location>
        <begin position="222"/>
        <end position="241"/>
    </location>
</feature>
<feature type="transmembrane region" description="Helical" evidence="6">
    <location>
        <begin position="136"/>
        <end position="157"/>
    </location>
</feature>